<comment type="caution">
    <text evidence="1">The sequence shown here is derived from an EMBL/GenBank/DDBJ whole genome shotgun (WGS) entry which is preliminary data.</text>
</comment>
<gene>
    <name evidence="1" type="ORF">LPC04_03865</name>
</gene>
<evidence type="ECO:0008006" key="3">
    <source>
        <dbReference type="Google" id="ProtNLM"/>
    </source>
</evidence>
<protein>
    <recommendedName>
        <fullName evidence="3">Ubiquinone biosynthesis protein UbiJ</fullName>
    </recommendedName>
</protein>
<sequence>MDLPFQDLWLPAVRNRMVLFANHVLTGCPPAVERLRAHAGKVVRVDASGWPGLIPVPPPLTLRVTPAGLFEGVESADEAAVVPDLNVRIDASDPAKVAGNVFKGGLPPMSIDGDGALAADVNWIAQNVRWDPAADAERFFGPTLAEAVSRANEQFTQVGEKVRSAMGQLFDQFQARKKS</sequence>
<organism evidence="1 2">
    <name type="scientific">Scleromatobacter humisilvae</name>
    <dbReference type="NCBI Taxonomy" id="2897159"/>
    <lineage>
        <taxon>Bacteria</taxon>
        <taxon>Pseudomonadati</taxon>
        <taxon>Pseudomonadota</taxon>
        <taxon>Betaproteobacteria</taxon>
        <taxon>Burkholderiales</taxon>
        <taxon>Sphaerotilaceae</taxon>
        <taxon>Scleromatobacter</taxon>
    </lineage>
</organism>
<dbReference type="Proteomes" id="UP001139353">
    <property type="component" value="Unassembled WGS sequence"/>
</dbReference>
<reference evidence="1" key="1">
    <citation type="submission" date="2021-11" db="EMBL/GenBank/DDBJ databases">
        <title>BS-T2-15 a new species belonging to the Comamonadaceae family isolated from the soil of a French oak forest.</title>
        <authorList>
            <person name="Mieszkin S."/>
            <person name="Alain K."/>
        </authorList>
    </citation>
    <scope>NUCLEOTIDE SEQUENCE</scope>
    <source>
        <strain evidence="1">BS-T2-15</strain>
    </source>
</reference>
<accession>A0A9X1YEK4</accession>
<evidence type="ECO:0000313" key="1">
    <source>
        <dbReference type="EMBL" id="MCK9684839.1"/>
    </source>
</evidence>
<name>A0A9X1YEK4_9BURK</name>
<dbReference type="RefSeq" id="WP_275680861.1">
    <property type="nucleotide sequence ID" value="NZ_JAJLJH010000001.1"/>
</dbReference>
<proteinExistence type="predicted"/>
<evidence type="ECO:0000313" key="2">
    <source>
        <dbReference type="Proteomes" id="UP001139353"/>
    </source>
</evidence>
<dbReference type="EMBL" id="JAJLJH010000001">
    <property type="protein sequence ID" value="MCK9684839.1"/>
    <property type="molecule type" value="Genomic_DNA"/>
</dbReference>
<dbReference type="AlphaFoldDB" id="A0A9X1YEK4"/>
<keyword evidence="2" id="KW-1185">Reference proteome</keyword>